<evidence type="ECO:0000256" key="5">
    <source>
        <dbReference type="ARBA" id="ARBA00022729"/>
    </source>
</evidence>
<feature type="domain" description="SpaA-like prealbumin fold" evidence="13">
    <location>
        <begin position="40"/>
        <end position="125"/>
    </location>
</feature>
<dbReference type="Gene3D" id="2.60.40.10">
    <property type="entry name" value="Immunoglobulins"/>
    <property type="match status" value="6"/>
</dbReference>
<dbReference type="KEGG" id="lin:lin2281"/>
<evidence type="ECO:0000259" key="11">
    <source>
        <dbReference type="Pfam" id="PF05737"/>
    </source>
</evidence>
<dbReference type="InterPro" id="IPR041171">
    <property type="entry name" value="SDR_Ig"/>
</dbReference>
<evidence type="ECO:0000256" key="1">
    <source>
        <dbReference type="ARBA" id="ARBA00004168"/>
    </source>
</evidence>
<feature type="domain" description="SpaA-like prealbumin fold" evidence="13">
    <location>
        <begin position="1105"/>
        <end position="1193"/>
    </location>
</feature>
<evidence type="ECO:0000256" key="9">
    <source>
        <dbReference type="SAM" id="Phobius"/>
    </source>
</evidence>
<evidence type="ECO:0000256" key="8">
    <source>
        <dbReference type="SAM" id="MobiDB-lite"/>
    </source>
</evidence>
<keyword evidence="7" id="KW-0572">Peptidoglycan-anchor</keyword>
<evidence type="ECO:0000259" key="14">
    <source>
        <dbReference type="Pfam" id="PF17961"/>
    </source>
</evidence>
<proteinExistence type="inferred from homology"/>
<dbReference type="InterPro" id="IPR008966">
    <property type="entry name" value="Adhesion_dom_sf"/>
</dbReference>
<name>Q929J4_LISIN</name>
<dbReference type="EMBL" id="AL596171">
    <property type="protein sequence ID" value="CAC97509.1"/>
    <property type="molecule type" value="Genomic_DNA"/>
</dbReference>
<keyword evidence="9" id="KW-1133">Transmembrane helix</keyword>
<dbReference type="Pfam" id="PF00746">
    <property type="entry name" value="Gram_pos_anchor"/>
    <property type="match status" value="1"/>
</dbReference>
<feature type="transmembrane region" description="Helical" evidence="9">
    <location>
        <begin position="1596"/>
        <end position="1615"/>
    </location>
</feature>
<gene>
    <name evidence="15" type="ordered locus">lin2281</name>
</gene>
<dbReference type="NCBIfam" id="TIGR01167">
    <property type="entry name" value="LPXTG_anchor"/>
    <property type="match status" value="1"/>
</dbReference>
<dbReference type="RefSeq" id="WP_010991106.1">
    <property type="nucleotide sequence ID" value="NC_003212.1"/>
</dbReference>
<accession>Q929J4</accession>
<keyword evidence="9" id="KW-0472">Membrane</keyword>
<dbReference type="Gene3D" id="3.10.20.320">
    <property type="entry name" value="Putative peptidoglycan bound protein (lpxtg motif)"/>
    <property type="match status" value="1"/>
</dbReference>
<feature type="domain" description="MucBP" evidence="12">
    <location>
        <begin position="1478"/>
        <end position="1540"/>
    </location>
</feature>
<evidence type="ECO:0000256" key="3">
    <source>
        <dbReference type="ARBA" id="ARBA00022512"/>
    </source>
</evidence>
<evidence type="ECO:0000313" key="16">
    <source>
        <dbReference type="Proteomes" id="UP000002513"/>
    </source>
</evidence>
<protein>
    <submittedName>
        <fullName evidence="15">Probable cell surface protein (LPXTG motif)</fullName>
    </submittedName>
</protein>
<evidence type="ECO:0000256" key="4">
    <source>
        <dbReference type="ARBA" id="ARBA00022525"/>
    </source>
</evidence>
<evidence type="ECO:0000256" key="7">
    <source>
        <dbReference type="ARBA" id="ARBA00023088"/>
    </source>
</evidence>
<dbReference type="SUPFAM" id="SSF49478">
    <property type="entry name" value="Cna protein B-type domain"/>
    <property type="match status" value="5"/>
</dbReference>
<dbReference type="InterPro" id="IPR041033">
    <property type="entry name" value="SpaA_PFL_dom_1"/>
</dbReference>
<keyword evidence="4" id="KW-0964">Secreted</keyword>
<dbReference type="Gene3D" id="2.60.40.740">
    <property type="match status" value="3"/>
</dbReference>
<keyword evidence="6" id="KW-0677">Repeat</keyword>
<keyword evidence="3" id="KW-0134">Cell wall</keyword>
<dbReference type="PIR" id="AE1717">
    <property type="entry name" value="AE1717"/>
</dbReference>
<feature type="domain" description="SpaA-like prealbumin fold" evidence="13">
    <location>
        <begin position="1198"/>
        <end position="1286"/>
    </location>
</feature>
<dbReference type="InterPro" id="IPR008456">
    <property type="entry name" value="Collagen-bd_dom"/>
</dbReference>
<dbReference type="OrthoDB" id="2056845at2"/>
<dbReference type="PANTHER" id="PTHR36108">
    <property type="entry name" value="COLOSSIN-B-RELATED"/>
    <property type="match status" value="1"/>
</dbReference>
<feature type="region of interest" description="Disordered" evidence="8">
    <location>
        <begin position="1548"/>
        <end position="1593"/>
    </location>
</feature>
<dbReference type="STRING" id="272626.gene:17566643"/>
<evidence type="ECO:0000313" key="15">
    <source>
        <dbReference type="EMBL" id="CAC97509.1"/>
    </source>
</evidence>
<reference evidence="15 16" key="1">
    <citation type="journal article" date="2001" name="Science">
        <title>Comparative genomics of Listeria species.</title>
        <authorList>
            <person name="Glaser P."/>
            <person name="Frangeul L."/>
            <person name="Buchrieser C."/>
            <person name="Rusniok C."/>
            <person name="Amend A."/>
            <person name="Baquero F."/>
            <person name="Berche P."/>
            <person name="Bloecker H."/>
            <person name="Brandt P."/>
            <person name="Chakraborty T."/>
            <person name="Charbit A."/>
            <person name="Chetouani F."/>
            <person name="Couve E."/>
            <person name="de Daruvar A."/>
            <person name="Dehoux P."/>
            <person name="Domann E."/>
            <person name="Dominguez-Bernal G."/>
            <person name="Duchaud E."/>
            <person name="Durant L."/>
            <person name="Dussurget O."/>
            <person name="Entian K.-D."/>
            <person name="Fsihi H."/>
            <person name="Garcia-del Portillo F."/>
            <person name="Garrido P."/>
            <person name="Gautier L."/>
            <person name="Goebel W."/>
            <person name="Gomez-Lopez N."/>
            <person name="Hain T."/>
            <person name="Hauf J."/>
            <person name="Jackson D."/>
            <person name="Jones L.-M."/>
            <person name="Kaerst U."/>
            <person name="Kreft J."/>
            <person name="Kuhn M."/>
            <person name="Kunst F."/>
            <person name="Kurapkat G."/>
            <person name="Madueno E."/>
            <person name="Maitournam A."/>
            <person name="Mata Vicente J."/>
            <person name="Ng E."/>
            <person name="Nedjari H."/>
            <person name="Nordsiek G."/>
            <person name="Novella S."/>
            <person name="de Pablos B."/>
            <person name="Perez-Diaz J.-C."/>
            <person name="Purcell R."/>
            <person name="Remmel B."/>
            <person name="Rose M."/>
            <person name="Schlueter T."/>
            <person name="Simoes N."/>
            <person name="Tierrez A."/>
            <person name="Vazquez-Boland J.-A."/>
            <person name="Voss H."/>
            <person name="Wehland J."/>
            <person name="Cossart P."/>
        </authorList>
    </citation>
    <scope>NUCLEOTIDE SEQUENCE [LARGE SCALE GENOMIC DNA]</scope>
    <source>
        <strain evidence="16">ATCC BAA-680 / CLIP 11262</strain>
    </source>
</reference>
<dbReference type="PANTHER" id="PTHR36108:SF13">
    <property type="entry name" value="COLOSSIN-B-RELATED"/>
    <property type="match status" value="1"/>
</dbReference>
<dbReference type="eggNOG" id="COG4932">
    <property type="taxonomic scope" value="Bacteria"/>
</dbReference>
<evidence type="ECO:0000259" key="10">
    <source>
        <dbReference type="Pfam" id="PF00746"/>
    </source>
</evidence>
<dbReference type="HOGENOM" id="CLU_000297_3_1_9"/>
<evidence type="ECO:0000256" key="6">
    <source>
        <dbReference type="ARBA" id="ARBA00022737"/>
    </source>
</evidence>
<dbReference type="InterPro" id="IPR009459">
    <property type="entry name" value="MucBP_dom"/>
</dbReference>
<sequence length="1622" mass="178367">MKYMVKWRSFFIAAIIGLLVFQNFSPVLATIIDEKTKMITLKIIKEDKDTKEKINGSSFEIKNKKTGETKEVSITEDGTIVENSLSEGEYIVKEKKAAPGFTLDEQTYNVTLADKDEVITSISTKDEAEKTPIVTEQPSKKGNLKAVIADNIFTAVKVENGTGNELSTTNRIKNGGAVVLKMNFTFSGKNYKAGDTFKTVLPETFNFGTTNLTGDFLPSTEAKWDLNASTRELTITFLKDGVQEGNYDIELSTALKSFSETDKTRQEAVFNTAGGNTIYQLEIIPEVDKATQVMLEATPGKLNPDKATVDARFNLTKESNELGELRLSDTAYGGSTIINRNSIKVYSTDISAKGTFIGSKQLLNEGTDYELIYAPSGLTIKLKEGLKAKGYQVTYERSIDKTNTSLTTLGTSATTVGSSGMLSNGSMTISVTIKAYDHLTKKAVYNPVTQCIDWTINVNYDLANLTPDTVLKDVLTDDNVSYVADSLKIKQVTFNEESGEVVIGEDASNDWTVSTISDNGSFNMNYKKTDKKAYQVTYSTKLTDFSPRKIKNEVTDEKGVKATENFDFKPDLLKKEAGEIDYYNNTMDWTITVNSEGINMQNINIVDEFSTGVKSLISYSVYAYPSDSGYNILTEGRDFTIQKDVTPDGFKIKLIGNYATTDNKIVVKMKTKIDLTDGANTLNNKASFSYFDGSLTQYSETIKAEATPETSILANGGKVGKWNPATGEINWIVSVNAMGKKYNKLVLDDEFLDGTTFVEGSLQYRNVVNSSELTDLSIPLEIKGTLAQVGDANYPTKIDTSANKIHLEFGNLDTNRVFVKYKTKPKDNWFFSQWVNNKAIVSDNGADEQIYETKEFAFLQNEVIKVAGNIDSTFGNKVNWNMELLNITPERTLSNPVITNRLEQGNTGAQFIKNSFQVINTKTNEPINEENYDITFEGNTFTIQFKNYTAMAPIKVNYSTISLLSGPISNETTVEAEDFSNVPMFFKKRNVAVSPVFTVGTGSGIATIGTIKITKVDEDDTTKKLEGAKFQLYTLDGEKSGQEITTNSEGEILLDGIQSGKYKLVETKAPEGYNISDEYKEGKEITVSSSGEELLLTIKNAMKKGNVILTKKDSASHEVLADAEFELQNATGSKLKEKLTTDASGNIEITDLAPGDYKLIETKAPTGYQLDATPVNFTIDFNQSEAAKVSKTNTAKTGTVMLTKKDSATNAELADATFELRNEDETLVRENLVTDDNGEISVADLAPGDYKLIETKAPTGYQLDATPVNFTIDFNQSEVEKVSKTNTAKTGTVVLTKKDSATNAELADATFELRNESDTLVRENLVTDDNGEISVADLAPGDYKLIETKAPAGYQLDATPVNFTIDFNQSEAAKVSKINTAKTGTVVLTKKDSATNAELADATFELRNESDTLVRENLVTDDNGEISVADLAPGDYKLIETKAPTGYQLDATPVNFTIDFNQSEAAKVTKTNKKKIGTIIVNFIDVDGNQLNDKEVHTGNVGEEYSVKAKEIVGHTLVKDPANKKGMYKETSQEITFVYEKKAMPITVEPTEPSKPTEQLTESATVAEPKPIKQNIKTTNKSPNNKRKLPSTGDEFPYTMLFTGLFVSVAGVFFLRKPKQIK</sequence>
<feature type="domain" description="SpaA-like prealbumin fold" evidence="13">
    <location>
        <begin position="1009"/>
        <end position="1100"/>
    </location>
</feature>
<feature type="compositionally biased region" description="Polar residues" evidence="8">
    <location>
        <begin position="1554"/>
        <end position="1564"/>
    </location>
</feature>
<dbReference type="Pfam" id="PF06458">
    <property type="entry name" value="MucBP"/>
    <property type="match status" value="1"/>
</dbReference>
<evidence type="ECO:0000259" key="13">
    <source>
        <dbReference type="Pfam" id="PF17802"/>
    </source>
</evidence>
<dbReference type="InterPro" id="IPR013783">
    <property type="entry name" value="Ig-like_fold"/>
</dbReference>
<feature type="domain" description="Gram-positive cocci surface proteins LPxTG" evidence="10">
    <location>
        <begin position="1582"/>
        <end position="1619"/>
    </location>
</feature>
<dbReference type="InterPro" id="IPR019931">
    <property type="entry name" value="LPXTG_anchor"/>
</dbReference>
<feature type="domain" description="SDR-like Ig" evidence="14">
    <location>
        <begin position="175"/>
        <end position="258"/>
    </location>
</feature>
<feature type="domain" description="SpaA-like prealbumin fold" evidence="13">
    <location>
        <begin position="1291"/>
        <end position="1374"/>
    </location>
</feature>
<keyword evidence="9" id="KW-0812">Transmembrane</keyword>
<feature type="domain" description="Collagen binding" evidence="11">
    <location>
        <begin position="444"/>
        <end position="552"/>
    </location>
</feature>
<keyword evidence="5" id="KW-0732">Signal</keyword>
<comment type="similarity">
    <text evidence="2">Belongs to the serine-aspartate repeat-containing protein (SDr) family.</text>
</comment>
<comment type="subcellular location">
    <subcellularLocation>
        <location evidence="1">Secreted</location>
        <location evidence="1">Cell wall</location>
        <topology evidence="1">Peptidoglycan-anchor</topology>
    </subcellularLocation>
</comment>
<evidence type="ECO:0000256" key="2">
    <source>
        <dbReference type="ARBA" id="ARBA00007257"/>
    </source>
</evidence>
<dbReference type="SUPFAM" id="SSF49401">
    <property type="entry name" value="Bacterial adhesins"/>
    <property type="match status" value="6"/>
</dbReference>
<dbReference type="Pfam" id="PF17802">
    <property type="entry name" value="SpaA"/>
    <property type="match status" value="6"/>
</dbReference>
<dbReference type="Proteomes" id="UP000002513">
    <property type="component" value="Chromosome"/>
</dbReference>
<evidence type="ECO:0000259" key="12">
    <source>
        <dbReference type="Pfam" id="PF06458"/>
    </source>
</evidence>
<organism evidence="15 16">
    <name type="scientific">Listeria innocua serovar 6a (strain ATCC BAA-680 / CLIP 11262)</name>
    <dbReference type="NCBI Taxonomy" id="272626"/>
    <lineage>
        <taxon>Bacteria</taxon>
        <taxon>Bacillati</taxon>
        <taxon>Bacillota</taxon>
        <taxon>Bacilli</taxon>
        <taxon>Bacillales</taxon>
        <taxon>Listeriaceae</taxon>
        <taxon>Listeria</taxon>
    </lineage>
</organism>
<feature type="domain" description="SpaA-like prealbumin fold" evidence="13">
    <location>
        <begin position="1384"/>
        <end position="1474"/>
    </location>
</feature>
<dbReference type="Pfam" id="PF17961">
    <property type="entry name" value="Big_8"/>
    <property type="match status" value="1"/>
</dbReference>
<dbReference type="GO" id="GO:0005518">
    <property type="term" value="F:collagen binding"/>
    <property type="evidence" value="ECO:0007669"/>
    <property type="project" value="InterPro"/>
</dbReference>
<dbReference type="Pfam" id="PF05737">
    <property type="entry name" value="Collagen_bind"/>
    <property type="match status" value="1"/>
</dbReference>